<dbReference type="OrthoDB" id="2111896at2"/>
<dbReference type="HOGENOM" id="CLU_2327700_0_0_9"/>
<protein>
    <submittedName>
        <fullName evidence="1">Uncharacterized protein</fullName>
    </submittedName>
</protein>
<gene>
    <name evidence="1" type="ordered locus">Daud_0333</name>
</gene>
<dbReference type="AlphaFoldDB" id="B1I1B9"/>
<evidence type="ECO:0000313" key="1">
    <source>
        <dbReference type="EMBL" id="ACA58891.1"/>
    </source>
</evidence>
<evidence type="ECO:0000313" key="2">
    <source>
        <dbReference type="Proteomes" id="UP000008544"/>
    </source>
</evidence>
<organism evidence="1 2">
    <name type="scientific">Desulforudis audaxviator (strain MP104C)</name>
    <dbReference type="NCBI Taxonomy" id="477974"/>
    <lineage>
        <taxon>Bacteria</taxon>
        <taxon>Bacillati</taxon>
        <taxon>Bacillota</taxon>
        <taxon>Clostridia</taxon>
        <taxon>Thermoanaerobacterales</taxon>
        <taxon>Candidatus Desulforudaceae</taxon>
        <taxon>Candidatus Desulforudis</taxon>
    </lineage>
</organism>
<dbReference type="KEGG" id="dau:Daud_0333"/>
<reference evidence="1 2" key="2">
    <citation type="journal article" date="2008" name="Science">
        <title>Environmental genomics reveals a single-species ecosystem deep within Earth.</title>
        <authorList>
            <person name="Chivian D."/>
            <person name="Brodie E.L."/>
            <person name="Alm E.J."/>
            <person name="Culley D.E."/>
            <person name="Dehal P.S."/>
            <person name="Desantis T.Z."/>
            <person name="Gihring T.M."/>
            <person name="Lapidus A."/>
            <person name="Lin L.H."/>
            <person name="Lowry S.R."/>
            <person name="Moser D.P."/>
            <person name="Richardson P.M."/>
            <person name="Southam G."/>
            <person name="Wanger G."/>
            <person name="Pratt L.M."/>
            <person name="Andersen G.L."/>
            <person name="Hazen T.C."/>
            <person name="Brockman F.J."/>
            <person name="Arkin A.P."/>
            <person name="Onstott T.C."/>
        </authorList>
    </citation>
    <scope>NUCLEOTIDE SEQUENCE [LARGE SCALE GENOMIC DNA]</scope>
    <source>
        <strain evidence="1 2">MP104C</strain>
    </source>
</reference>
<sequence>MLEVRLEFDDQVGRLCFDGQRVYLKDTAEEIRARVEPYLTQELEYRTNAWVDGKRVVQVHWAAPGTNDHFSALVNFYLPFKAKVKVLACWC</sequence>
<dbReference type="EMBL" id="CP000860">
    <property type="protein sequence ID" value="ACA58891.1"/>
    <property type="molecule type" value="Genomic_DNA"/>
</dbReference>
<reference evidence="2" key="1">
    <citation type="submission" date="2007-10" db="EMBL/GenBank/DDBJ databases">
        <title>Complete sequence of chromosome of Desulforudis audaxviator MP104C.</title>
        <authorList>
            <person name="Copeland A."/>
            <person name="Lucas S."/>
            <person name="Lapidus A."/>
            <person name="Barry K."/>
            <person name="Glavina del Rio T."/>
            <person name="Dalin E."/>
            <person name="Tice H."/>
            <person name="Bruce D."/>
            <person name="Pitluck S."/>
            <person name="Lowry S.R."/>
            <person name="Larimer F."/>
            <person name="Land M.L."/>
            <person name="Hauser L."/>
            <person name="Kyrpides N."/>
            <person name="Ivanova N.N."/>
            <person name="Richardson P."/>
        </authorList>
    </citation>
    <scope>NUCLEOTIDE SEQUENCE [LARGE SCALE GENOMIC DNA]</scope>
    <source>
        <strain evidence="2">MP104C</strain>
    </source>
</reference>
<dbReference type="eggNOG" id="ENOG502ZT9R">
    <property type="taxonomic scope" value="Bacteria"/>
</dbReference>
<dbReference type="Proteomes" id="UP000008544">
    <property type="component" value="Chromosome"/>
</dbReference>
<name>B1I1B9_DESAP</name>
<keyword evidence="2" id="KW-1185">Reference proteome</keyword>
<accession>B1I1B9</accession>
<proteinExistence type="predicted"/>
<dbReference type="RefSeq" id="WP_012301483.1">
    <property type="nucleotide sequence ID" value="NC_010424.1"/>
</dbReference>